<protein>
    <submittedName>
        <fullName evidence="2">CoA transferase</fullName>
    </submittedName>
</protein>
<dbReference type="EMBL" id="JALIDZ010000007">
    <property type="protein sequence ID" value="MCT8973441.1"/>
    <property type="molecule type" value="Genomic_DNA"/>
</dbReference>
<evidence type="ECO:0000256" key="1">
    <source>
        <dbReference type="ARBA" id="ARBA00022679"/>
    </source>
</evidence>
<organism evidence="2 3">
    <name type="scientific">Microbaculum marinisediminis</name>
    <dbReference type="NCBI Taxonomy" id="2931392"/>
    <lineage>
        <taxon>Bacteria</taxon>
        <taxon>Pseudomonadati</taxon>
        <taxon>Pseudomonadota</taxon>
        <taxon>Alphaproteobacteria</taxon>
        <taxon>Hyphomicrobiales</taxon>
        <taxon>Tepidamorphaceae</taxon>
        <taxon>Microbaculum</taxon>
    </lineage>
</organism>
<dbReference type="GO" id="GO:0008410">
    <property type="term" value="F:CoA-transferase activity"/>
    <property type="evidence" value="ECO:0007669"/>
    <property type="project" value="TreeGrafter"/>
</dbReference>
<keyword evidence="3" id="KW-1185">Reference proteome</keyword>
<dbReference type="InterPro" id="IPR003673">
    <property type="entry name" value="CoA-Trfase_fam_III"/>
</dbReference>
<dbReference type="Gene3D" id="3.40.50.10540">
    <property type="entry name" value="Crotonobetainyl-coa:carnitine coa-transferase, domain 1"/>
    <property type="match status" value="1"/>
</dbReference>
<dbReference type="PANTHER" id="PTHR48207">
    <property type="entry name" value="SUCCINATE--HYDROXYMETHYLGLUTARATE COA-TRANSFERASE"/>
    <property type="match status" value="1"/>
</dbReference>
<evidence type="ECO:0000313" key="2">
    <source>
        <dbReference type="EMBL" id="MCT8973441.1"/>
    </source>
</evidence>
<dbReference type="Pfam" id="PF02515">
    <property type="entry name" value="CoA_transf_3"/>
    <property type="match status" value="1"/>
</dbReference>
<comment type="caution">
    <text evidence="2">The sequence shown here is derived from an EMBL/GenBank/DDBJ whole genome shotgun (WGS) entry which is preliminary data.</text>
</comment>
<dbReference type="PANTHER" id="PTHR48207:SF4">
    <property type="entry name" value="BLL6097 PROTEIN"/>
    <property type="match status" value="1"/>
</dbReference>
<dbReference type="InterPro" id="IPR023606">
    <property type="entry name" value="CoA-Trfase_III_dom_1_sf"/>
</dbReference>
<name>A0AAW5R432_9HYPH</name>
<dbReference type="Proteomes" id="UP001320898">
    <property type="component" value="Unassembled WGS sequence"/>
</dbReference>
<sequence length="385" mass="41023">MAGPTCGLMLADMGADVIKVERPAGDDTRRFIPPDVNGESAAFMMMNRNKRGIALDLKHPGAADALRRLIKDADILIENYRLGTMEKLGLGYETLRKDNPGLVYCSLSGFGRTGPYATRGGFDLIAQGMSGLMSITGEGPGRPPVKVAAPITDITAGIIGAMGCLAAYVRRLKTGEGQVVDSSLLEAGITQTYWQSAIALATGVSPMPIGSAHPLSAPYQAFETADGWINIGAANQANWQRLLKVLDADELGEDPRFATNGDRMMNLPALVDVLTPHFKTRTSADWLARFEEVGLPGGPVLDILEMQADPHVNARDMIVELDHPKAGKTKAIGLPVKFSDTPGGIRRPAPLFGQHTREVLAEAGLNDDEIERLVADGAAIAADTE</sequence>
<proteinExistence type="predicted"/>
<accession>A0AAW5R432</accession>
<keyword evidence="1 2" id="KW-0808">Transferase</keyword>
<dbReference type="Gene3D" id="3.30.1540.10">
    <property type="entry name" value="formyl-coa transferase, domain 3"/>
    <property type="match status" value="1"/>
</dbReference>
<reference evidence="2 3" key="1">
    <citation type="submission" date="2022-04" db="EMBL/GenBank/DDBJ databases">
        <authorList>
            <person name="Ye Y.-Q."/>
            <person name="Du Z.-J."/>
        </authorList>
    </citation>
    <scope>NUCLEOTIDE SEQUENCE [LARGE SCALE GENOMIC DNA]</scope>
    <source>
        <strain evidence="2 3">A6E488</strain>
    </source>
</reference>
<gene>
    <name evidence="2" type="ORF">MUB46_16385</name>
</gene>
<dbReference type="InterPro" id="IPR050483">
    <property type="entry name" value="CoA-transferase_III_domain"/>
</dbReference>
<dbReference type="SUPFAM" id="SSF89796">
    <property type="entry name" value="CoA-transferase family III (CaiB/BaiF)"/>
    <property type="match status" value="1"/>
</dbReference>
<evidence type="ECO:0000313" key="3">
    <source>
        <dbReference type="Proteomes" id="UP001320898"/>
    </source>
</evidence>
<dbReference type="AlphaFoldDB" id="A0AAW5R432"/>
<dbReference type="InterPro" id="IPR044855">
    <property type="entry name" value="CoA-Trfase_III_dom3_sf"/>
</dbReference>